<organism evidence="2 3">
    <name type="scientific">Mycobacterium parascrofulaceum ATCC BAA-614</name>
    <dbReference type="NCBI Taxonomy" id="525368"/>
    <lineage>
        <taxon>Bacteria</taxon>
        <taxon>Bacillati</taxon>
        <taxon>Actinomycetota</taxon>
        <taxon>Actinomycetes</taxon>
        <taxon>Mycobacteriales</taxon>
        <taxon>Mycobacteriaceae</taxon>
        <taxon>Mycobacterium</taxon>
        <taxon>Mycobacterium simiae complex</taxon>
    </lineage>
</organism>
<feature type="transmembrane region" description="Helical" evidence="1">
    <location>
        <begin position="114"/>
        <end position="136"/>
    </location>
</feature>
<evidence type="ECO:0000313" key="2">
    <source>
        <dbReference type="EMBL" id="EFG77305.1"/>
    </source>
</evidence>
<sequence>MTPFEPAAAVPRPRLERLVSGTDVRARADRLRVTAAYALMLLAVSVTLTALGRHTRAAVVREMSTNLHNLAHGHLGALVGSAFVSDGGDVYLWLPGLVCLLALGELIWRGRGLLITFAVGHIGATVIVAVGLVAAVETGRLPFSVARATDVGISYGAVCVLGALTASIPARWRPAWIGWWLGIAVAATVDADFTAFGHVLALLLGMALSFRLPSIPRWTGMHAALLVVGAAFAYFVLSGSSPLAAPVGGLTGAVIAVPLARRVMRSTAA</sequence>
<dbReference type="HOGENOM" id="CLU_067786_0_0_11"/>
<dbReference type="AlphaFoldDB" id="D5P9D9"/>
<keyword evidence="1" id="KW-0472">Membrane</keyword>
<dbReference type="Pfam" id="PF20401">
    <property type="entry name" value="Rhomboid_2"/>
    <property type="match status" value="1"/>
</dbReference>
<proteinExistence type="predicted"/>
<dbReference type="eggNOG" id="ENOG50334X6">
    <property type="taxonomic scope" value="Bacteria"/>
</dbReference>
<dbReference type="RefSeq" id="WP_007166729.1">
    <property type="nucleotide sequence ID" value="NZ_GG770553.1"/>
</dbReference>
<protein>
    <recommendedName>
        <fullName evidence="4">Transmembrane protein</fullName>
    </recommendedName>
</protein>
<feature type="transmembrane region" description="Helical" evidence="1">
    <location>
        <begin position="34"/>
        <end position="51"/>
    </location>
</feature>
<feature type="transmembrane region" description="Helical" evidence="1">
    <location>
        <begin position="148"/>
        <end position="170"/>
    </location>
</feature>
<evidence type="ECO:0000313" key="3">
    <source>
        <dbReference type="Proteomes" id="UP000003653"/>
    </source>
</evidence>
<name>D5P9D9_9MYCO</name>
<reference evidence="2 3" key="1">
    <citation type="submission" date="2010-04" db="EMBL/GenBank/DDBJ databases">
        <authorList>
            <person name="Muzny D."/>
            <person name="Qin X."/>
            <person name="Deng J."/>
            <person name="Jiang H."/>
            <person name="Liu Y."/>
            <person name="Qu J."/>
            <person name="Song X.-Z."/>
            <person name="Zhang L."/>
            <person name="Thornton R."/>
            <person name="Coyle M."/>
            <person name="Francisco L."/>
            <person name="Jackson L."/>
            <person name="Javaid M."/>
            <person name="Korchina V."/>
            <person name="Kovar C."/>
            <person name="Mata R."/>
            <person name="Mathew T."/>
            <person name="Ngo R."/>
            <person name="Nguyen L."/>
            <person name="Nguyen N."/>
            <person name="Okwuonu G."/>
            <person name="Ongeri F."/>
            <person name="Pham C."/>
            <person name="Simmons D."/>
            <person name="Wilczek-Boney K."/>
            <person name="Hale W."/>
            <person name="Jakkamsetti A."/>
            <person name="Pham P."/>
            <person name="Ruth R."/>
            <person name="San Lucas F."/>
            <person name="Warren J."/>
            <person name="Zhang J."/>
            <person name="Zhao Z."/>
            <person name="Zhou C."/>
            <person name="Zhu D."/>
            <person name="Lee S."/>
            <person name="Bess C."/>
            <person name="Blankenburg K."/>
            <person name="Forbes L."/>
            <person name="Fu Q."/>
            <person name="Gubbala S."/>
            <person name="Hirani K."/>
            <person name="Jayaseelan J.C."/>
            <person name="Lara F."/>
            <person name="Munidasa M."/>
            <person name="Palculict T."/>
            <person name="Patil S."/>
            <person name="Pu L.-L."/>
            <person name="Saada N."/>
            <person name="Tang L."/>
            <person name="Weissenberger G."/>
            <person name="Zhu Y."/>
            <person name="Hemphill L."/>
            <person name="Shang Y."/>
            <person name="Youmans B."/>
            <person name="Ayvaz T."/>
            <person name="Ross M."/>
            <person name="Santibanez J."/>
            <person name="Aqrawi P."/>
            <person name="Gross S."/>
            <person name="Joshi V."/>
            <person name="Fowler G."/>
            <person name="Nazareth L."/>
            <person name="Reid J."/>
            <person name="Worley K."/>
            <person name="Petrosino J."/>
            <person name="Highlander S."/>
            <person name="Gibbs R."/>
        </authorList>
    </citation>
    <scope>NUCLEOTIDE SEQUENCE [LARGE SCALE GENOMIC DNA]</scope>
    <source>
        <strain evidence="2 3">ATCC BAA-614</strain>
    </source>
</reference>
<dbReference type="EMBL" id="ADNV01000221">
    <property type="protein sequence ID" value="EFG77305.1"/>
    <property type="molecule type" value="Genomic_DNA"/>
</dbReference>
<gene>
    <name evidence="2" type="ORF">HMPREF0591_2697</name>
</gene>
<feature type="transmembrane region" description="Helical" evidence="1">
    <location>
        <begin position="176"/>
        <end position="206"/>
    </location>
</feature>
<feature type="transmembrane region" description="Helical" evidence="1">
    <location>
        <begin position="90"/>
        <end position="108"/>
    </location>
</feature>
<feature type="transmembrane region" description="Helical" evidence="1">
    <location>
        <begin position="218"/>
        <end position="237"/>
    </location>
</feature>
<dbReference type="Proteomes" id="UP000003653">
    <property type="component" value="Unassembled WGS sequence"/>
</dbReference>
<keyword evidence="1" id="KW-1133">Transmembrane helix</keyword>
<dbReference type="InterPro" id="IPR046862">
    <property type="entry name" value="Rhomboid_2"/>
</dbReference>
<feature type="transmembrane region" description="Helical" evidence="1">
    <location>
        <begin position="243"/>
        <end position="260"/>
    </location>
</feature>
<accession>D5P9D9</accession>
<evidence type="ECO:0008006" key="4">
    <source>
        <dbReference type="Google" id="ProtNLM"/>
    </source>
</evidence>
<evidence type="ECO:0000256" key="1">
    <source>
        <dbReference type="SAM" id="Phobius"/>
    </source>
</evidence>
<keyword evidence="3" id="KW-1185">Reference proteome</keyword>
<keyword evidence="1" id="KW-0812">Transmembrane</keyword>
<comment type="caution">
    <text evidence="2">The sequence shown here is derived from an EMBL/GenBank/DDBJ whole genome shotgun (WGS) entry which is preliminary data.</text>
</comment>